<reference evidence="14" key="1">
    <citation type="submission" date="2016-02" db="EMBL/GenBank/DDBJ databases">
        <authorList>
            <person name="Rodrigo-Torres Lidia"/>
            <person name="Arahal R.David."/>
        </authorList>
    </citation>
    <scope>NUCLEOTIDE SEQUENCE [LARGE SCALE GENOMIC DNA]</scope>
    <source>
        <strain evidence="14">CECT 9029</strain>
    </source>
</reference>
<dbReference type="SUPFAM" id="SSF53639">
    <property type="entry name" value="AraD/HMP-PK domain-like"/>
    <property type="match status" value="1"/>
</dbReference>
<dbReference type="RefSeq" id="WP_062663720.1">
    <property type="nucleotide sequence ID" value="NZ_FIZX01000002.1"/>
</dbReference>
<keyword evidence="4" id="KW-0862">Zinc</keyword>
<dbReference type="EMBL" id="FIZX01000002">
    <property type="protein sequence ID" value="CZF81550.1"/>
    <property type="molecule type" value="Genomic_DNA"/>
</dbReference>
<keyword evidence="3" id="KW-0479">Metal-binding</keyword>
<dbReference type="Proteomes" id="UP000071641">
    <property type="component" value="Unassembled WGS sequence"/>
</dbReference>
<name>A0A128F509_9GAMM</name>
<dbReference type="GO" id="GO:0019323">
    <property type="term" value="P:pentose catabolic process"/>
    <property type="evidence" value="ECO:0007669"/>
    <property type="project" value="InterPro"/>
</dbReference>
<protein>
    <recommendedName>
        <fullName evidence="9">3-oxo-tetronate 4-phosphate decarboxylase</fullName>
        <ecNumber evidence="8">4.1.1.104</ecNumber>
    </recommendedName>
</protein>
<comment type="catalytic activity">
    <reaction evidence="10">
        <text>3-dehydro-4-O-phospho-D-erythronate + H(+) = dihydroxyacetone phosphate + CO2</text>
        <dbReference type="Rhea" id="RHEA:52416"/>
        <dbReference type="ChEBI" id="CHEBI:15378"/>
        <dbReference type="ChEBI" id="CHEBI:16526"/>
        <dbReference type="ChEBI" id="CHEBI:57642"/>
        <dbReference type="ChEBI" id="CHEBI:136593"/>
        <dbReference type="EC" id="4.1.1.104"/>
    </reaction>
</comment>
<evidence type="ECO:0000256" key="4">
    <source>
        <dbReference type="ARBA" id="ARBA00022833"/>
    </source>
</evidence>
<dbReference type="Pfam" id="PF00596">
    <property type="entry name" value="Aldolase_II"/>
    <property type="match status" value="1"/>
</dbReference>
<evidence type="ECO:0000313" key="13">
    <source>
        <dbReference type="EMBL" id="CZF81550.1"/>
    </source>
</evidence>
<feature type="domain" description="Class II aldolase/adducin N-terminal" evidence="12">
    <location>
        <begin position="9"/>
        <end position="188"/>
    </location>
</feature>
<evidence type="ECO:0000256" key="3">
    <source>
        <dbReference type="ARBA" id="ARBA00022723"/>
    </source>
</evidence>
<gene>
    <name evidence="13" type="primary">fucA_2</name>
    <name evidence="13" type="ORF">GCE9029_02681</name>
</gene>
<dbReference type="InterPro" id="IPR050013">
    <property type="entry name" value="OtnC"/>
</dbReference>
<evidence type="ECO:0000256" key="1">
    <source>
        <dbReference type="ARBA" id="ARBA00001947"/>
    </source>
</evidence>
<dbReference type="EC" id="4.1.1.104" evidence="8"/>
<keyword evidence="14" id="KW-1185">Reference proteome</keyword>
<dbReference type="GO" id="GO:0005829">
    <property type="term" value="C:cytosol"/>
    <property type="evidence" value="ECO:0007669"/>
    <property type="project" value="TreeGrafter"/>
</dbReference>
<dbReference type="InterPro" id="IPR050197">
    <property type="entry name" value="Aldolase_class_II_sugar_metab"/>
</dbReference>
<dbReference type="InterPro" id="IPR036409">
    <property type="entry name" value="Aldolase_II/adducin_N_sf"/>
</dbReference>
<organism evidence="13 14">
    <name type="scientific">Grimontia celer</name>
    <dbReference type="NCBI Taxonomy" id="1796497"/>
    <lineage>
        <taxon>Bacteria</taxon>
        <taxon>Pseudomonadati</taxon>
        <taxon>Pseudomonadota</taxon>
        <taxon>Gammaproteobacteria</taxon>
        <taxon>Vibrionales</taxon>
        <taxon>Vibrionaceae</taxon>
        <taxon>Grimontia</taxon>
    </lineage>
</organism>
<evidence type="ECO:0000256" key="2">
    <source>
        <dbReference type="ARBA" id="ARBA00010037"/>
    </source>
</evidence>
<evidence type="ECO:0000256" key="8">
    <source>
        <dbReference type="ARBA" id="ARBA00044772"/>
    </source>
</evidence>
<comment type="cofactor">
    <cofactor evidence="1">
        <name>Zn(2+)</name>
        <dbReference type="ChEBI" id="CHEBI:29105"/>
    </cofactor>
</comment>
<comment type="function">
    <text evidence="7">Catalyzes the decarboxylation of 3-oxo-tetronate 4-phosphate to dihydroxyacetone phosphate (DHAP) and CO(2).</text>
</comment>
<accession>A0A128F509</accession>
<dbReference type="PANTHER" id="PTHR22789">
    <property type="entry name" value="FUCULOSE PHOSPHATE ALDOLASE"/>
    <property type="match status" value="1"/>
</dbReference>
<dbReference type="SMART" id="SM01007">
    <property type="entry name" value="Aldolase_II"/>
    <property type="match status" value="1"/>
</dbReference>
<comment type="catalytic activity">
    <reaction evidence="11">
        <text>3-dehydro-4-O-phospho-L-erythronate + H(+) = dihydroxyacetone phosphate + CO2</text>
        <dbReference type="Rhea" id="RHEA:52404"/>
        <dbReference type="ChEBI" id="CHEBI:15378"/>
        <dbReference type="ChEBI" id="CHEBI:16526"/>
        <dbReference type="ChEBI" id="CHEBI:57642"/>
        <dbReference type="ChEBI" id="CHEBI:136592"/>
        <dbReference type="EC" id="4.1.1.104"/>
    </reaction>
</comment>
<evidence type="ECO:0000256" key="10">
    <source>
        <dbReference type="ARBA" id="ARBA00047520"/>
    </source>
</evidence>
<dbReference type="GO" id="GO:0046872">
    <property type="term" value="F:metal ion binding"/>
    <property type="evidence" value="ECO:0007669"/>
    <property type="project" value="UniProtKB-KW"/>
</dbReference>
<evidence type="ECO:0000313" key="14">
    <source>
        <dbReference type="Proteomes" id="UP000071641"/>
    </source>
</evidence>
<evidence type="ECO:0000256" key="7">
    <source>
        <dbReference type="ARBA" id="ARBA00044745"/>
    </source>
</evidence>
<dbReference type="PANTHER" id="PTHR22789:SF0">
    <property type="entry name" value="3-OXO-TETRONATE 4-PHOSPHATE DECARBOXYLASE-RELATED"/>
    <property type="match status" value="1"/>
</dbReference>
<evidence type="ECO:0000256" key="9">
    <source>
        <dbReference type="ARBA" id="ARBA00044803"/>
    </source>
</evidence>
<dbReference type="STRING" id="1796497.GCE9029_02681"/>
<dbReference type="FunFam" id="3.40.225.10:FF:000008">
    <property type="entry name" value="Sugar aldolase"/>
    <property type="match status" value="1"/>
</dbReference>
<dbReference type="GO" id="GO:0016832">
    <property type="term" value="F:aldehyde-lyase activity"/>
    <property type="evidence" value="ECO:0007669"/>
    <property type="project" value="InterPro"/>
</dbReference>
<dbReference type="InterPro" id="IPR001303">
    <property type="entry name" value="Aldolase_II/adducin_N"/>
</dbReference>
<dbReference type="OrthoDB" id="5500703at2"/>
<evidence type="ECO:0000256" key="11">
    <source>
        <dbReference type="ARBA" id="ARBA00048603"/>
    </source>
</evidence>
<proteinExistence type="inferred from homology"/>
<dbReference type="Gene3D" id="3.40.225.10">
    <property type="entry name" value="Class II aldolase/adducin N-terminal domain"/>
    <property type="match status" value="1"/>
</dbReference>
<dbReference type="AlphaFoldDB" id="A0A128F509"/>
<evidence type="ECO:0000259" key="12">
    <source>
        <dbReference type="SMART" id="SM01007"/>
    </source>
</evidence>
<sequence>MKNEAELRAQMVNYGRDLFLRGYATGGAGNLSIRLDDCRILATPTGASLGRLVAEALSVVTMEGEHLSGDRPSKEVDFHRAIYHAAPEAKAIVHLHSTHLTALSCKKHINTENVLQAFTPYYVMRVGQLPCIPYFRPGSEEIAPALAEKAIKHRAILMANHGAVVYGKDLLDAGDNYEELEETAKLFNLIPNEELRFLSTDEVNELNQVFG</sequence>
<dbReference type="NCBIfam" id="NF006000">
    <property type="entry name" value="PRK08130.1"/>
    <property type="match status" value="1"/>
</dbReference>
<keyword evidence="6" id="KW-0119">Carbohydrate metabolism</keyword>
<evidence type="ECO:0000256" key="5">
    <source>
        <dbReference type="ARBA" id="ARBA00023239"/>
    </source>
</evidence>
<evidence type="ECO:0000256" key="6">
    <source>
        <dbReference type="ARBA" id="ARBA00023277"/>
    </source>
</evidence>
<dbReference type="NCBIfam" id="NF043034">
    <property type="entry name" value="OxoTetrPhDc"/>
    <property type="match status" value="1"/>
</dbReference>
<comment type="similarity">
    <text evidence="2">Belongs to the aldolase class II family. AraD/FucA subfamily.</text>
</comment>
<keyword evidence="5 13" id="KW-0456">Lyase</keyword>